<dbReference type="PROSITE" id="PS50041">
    <property type="entry name" value="C_TYPE_LECTIN_2"/>
    <property type="match status" value="1"/>
</dbReference>
<dbReference type="InterPro" id="IPR050828">
    <property type="entry name" value="C-type_lectin/matrix_domain"/>
</dbReference>
<dbReference type="CDD" id="cd03593">
    <property type="entry name" value="CLECT_NK_receptors_like"/>
    <property type="match status" value="1"/>
</dbReference>
<dbReference type="SMART" id="SM00034">
    <property type="entry name" value="CLECT"/>
    <property type="match status" value="1"/>
</dbReference>
<comment type="caution">
    <text evidence="5">The sequence shown here is derived from an EMBL/GenBank/DDBJ whole genome shotgun (WGS) entry which is preliminary data.</text>
</comment>
<dbReference type="Pfam" id="PF00059">
    <property type="entry name" value="Lectin_C"/>
    <property type="match status" value="1"/>
</dbReference>
<dbReference type="GO" id="GO:0030246">
    <property type="term" value="F:carbohydrate binding"/>
    <property type="evidence" value="ECO:0007669"/>
    <property type="project" value="UniProtKB-KW"/>
</dbReference>
<evidence type="ECO:0000256" key="3">
    <source>
        <dbReference type="SAM" id="Phobius"/>
    </source>
</evidence>
<keyword evidence="6" id="KW-1185">Reference proteome</keyword>
<dbReference type="InterPro" id="IPR016187">
    <property type="entry name" value="CTDL_fold"/>
</dbReference>
<evidence type="ECO:0000256" key="2">
    <source>
        <dbReference type="ARBA" id="ARBA00022734"/>
    </source>
</evidence>
<reference evidence="5 6" key="1">
    <citation type="submission" date="2024-06" db="EMBL/GenBank/DDBJ databases">
        <title>The draft genome of Grus japonensis, version 3.</title>
        <authorList>
            <person name="Nabeshima K."/>
            <person name="Suzuki S."/>
            <person name="Onuma M."/>
        </authorList>
    </citation>
    <scope>NUCLEOTIDE SEQUENCE [LARGE SCALE GENOMIC DNA]</scope>
    <source>
        <strain evidence="5 6">451A</strain>
    </source>
</reference>
<proteinExistence type="predicted"/>
<dbReference type="PANTHER" id="PTHR45710:SF35">
    <property type="entry name" value="C-TYPE LECTIN DOMAIN FAMILY 2 MEMBER D"/>
    <property type="match status" value="1"/>
</dbReference>
<protein>
    <submittedName>
        <fullName evidence="5">C-type lectin domain family 2 member E-like</fullName>
    </submittedName>
</protein>
<sequence>MAEAVPDAGFSLKCIKDKKVPIAVTVVIAALLLTIIALAGKWLRMEVPTIEVFSFPGENPQVCLGEEIGYGDKCFYFVEAEADWNRSQIFCLSLGAHLATIDSRGDLHFLLRYAANRDFWFGLQRENTGPWKWFNGSLFNNLFEVRGNGQCAYVNVEGISSDWCSQMKYFVCSHLQKHPSRILKDSEILLNFTSDSPSWQRRSNTSCC</sequence>
<dbReference type="InterPro" id="IPR033992">
    <property type="entry name" value="NKR-like_CTLD"/>
</dbReference>
<dbReference type="AlphaFoldDB" id="A0ABC9XUU9"/>
<gene>
    <name evidence="5" type="ORF">GRJ2_002617100</name>
</gene>
<dbReference type="PANTHER" id="PTHR45710">
    <property type="entry name" value="C-TYPE LECTIN DOMAIN-CONTAINING PROTEIN 180"/>
    <property type="match status" value="1"/>
</dbReference>
<evidence type="ECO:0000313" key="6">
    <source>
        <dbReference type="Proteomes" id="UP001623348"/>
    </source>
</evidence>
<accession>A0ABC9XUU9</accession>
<keyword evidence="3" id="KW-0472">Membrane</keyword>
<dbReference type="SUPFAM" id="SSF56436">
    <property type="entry name" value="C-type lectin-like"/>
    <property type="match status" value="1"/>
</dbReference>
<evidence type="ECO:0000259" key="4">
    <source>
        <dbReference type="PROSITE" id="PS50041"/>
    </source>
</evidence>
<dbReference type="Proteomes" id="UP001623348">
    <property type="component" value="Unassembled WGS sequence"/>
</dbReference>
<evidence type="ECO:0000313" key="5">
    <source>
        <dbReference type="EMBL" id="GAB0201515.1"/>
    </source>
</evidence>
<evidence type="ECO:0000256" key="1">
    <source>
        <dbReference type="ARBA" id="ARBA00004401"/>
    </source>
</evidence>
<dbReference type="GO" id="GO:0005886">
    <property type="term" value="C:plasma membrane"/>
    <property type="evidence" value="ECO:0007669"/>
    <property type="project" value="UniProtKB-SubCell"/>
</dbReference>
<dbReference type="EMBL" id="BAAFJT010000032">
    <property type="protein sequence ID" value="GAB0201515.1"/>
    <property type="molecule type" value="Genomic_DNA"/>
</dbReference>
<comment type="subcellular location">
    <subcellularLocation>
        <location evidence="1">Cell membrane</location>
        <topology evidence="1">Single-pass type II membrane protein</topology>
    </subcellularLocation>
</comment>
<dbReference type="Gene3D" id="3.10.100.10">
    <property type="entry name" value="Mannose-Binding Protein A, subunit A"/>
    <property type="match status" value="1"/>
</dbReference>
<dbReference type="InterPro" id="IPR001304">
    <property type="entry name" value="C-type_lectin-like"/>
</dbReference>
<feature type="domain" description="C-type lectin" evidence="4">
    <location>
        <begin position="70"/>
        <end position="173"/>
    </location>
</feature>
<dbReference type="InterPro" id="IPR016186">
    <property type="entry name" value="C-type_lectin-like/link_sf"/>
</dbReference>
<keyword evidence="2" id="KW-0430">Lectin</keyword>
<feature type="transmembrane region" description="Helical" evidence="3">
    <location>
        <begin position="20"/>
        <end position="40"/>
    </location>
</feature>
<keyword evidence="3" id="KW-0812">Transmembrane</keyword>
<keyword evidence="3" id="KW-1133">Transmembrane helix</keyword>
<organism evidence="5 6">
    <name type="scientific">Grus japonensis</name>
    <name type="common">Japanese crane</name>
    <name type="synonym">Red-crowned crane</name>
    <dbReference type="NCBI Taxonomy" id="30415"/>
    <lineage>
        <taxon>Eukaryota</taxon>
        <taxon>Metazoa</taxon>
        <taxon>Chordata</taxon>
        <taxon>Craniata</taxon>
        <taxon>Vertebrata</taxon>
        <taxon>Euteleostomi</taxon>
        <taxon>Archelosauria</taxon>
        <taxon>Archosauria</taxon>
        <taxon>Dinosauria</taxon>
        <taxon>Saurischia</taxon>
        <taxon>Theropoda</taxon>
        <taxon>Coelurosauria</taxon>
        <taxon>Aves</taxon>
        <taxon>Neognathae</taxon>
        <taxon>Neoaves</taxon>
        <taxon>Gruiformes</taxon>
        <taxon>Gruidae</taxon>
        <taxon>Grus</taxon>
    </lineage>
</organism>
<name>A0ABC9XUU9_GRUJA</name>